<keyword evidence="1" id="KW-0472">Membrane</keyword>
<evidence type="ECO:0000313" key="2">
    <source>
        <dbReference type="EMBL" id="KAG8573300.1"/>
    </source>
</evidence>
<keyword evidence="3" id="KW-1185">Reference proteome</keyword>
<evidence type="ECO:0000256" key="1">
    <source>
        <dbReference type="SAM" id="Phobius"/>
    </source>
</evidence>
<feature type="transmembrane region" description="Helical" evidence="1">
    <location>
        <begin position="25"/>
        <end position="44"/>
    </location>
</feature>
<organism evidence="2 3">
    <name type="scientific">Engystomops pustulosus</name>
    <name type="common">Tungara frog</name>
    <name type="synonym">Physalaemus pustulosus</name>
    <dbReference type="NCBI Taxonomy" id="76066"/>
    <lineage>
        <taxon>Eukaryota</taxon>
        <taxon>Metazoa</taxon>
        <taxon>Chordata</taxon>
        <taxon>Craniata</taxon>
        <taxon>Vertebrata</taxon>
        <taxon>Euteleostomi</taxon>
        <taxon>Amphibia</taxon>
        <taxon>Batrachia</taxon>
        <taxon>Anura</taxon>
        <taxon>Neobatrachia</taxon>
        <taxon>Hyloidea</taxon>
        <taxon>Leptodactylidae</taxon>
        <taxon>Leiuperinae</taxon>
        <taxon>Engystomops</taxon>
    </lineage>
</organism>
<dbReference type="Proteomes" id="UP000824782">
    <property type="component" value="Unassembled WGS sequence"/>
</dbReference>
<comment type="caution">
    <text evidence="2">The sequence shown here is derived from an EMBL/GenBank/DDBJ whole genome shotgun (WGS) entry which is preliminary data.</text>
</comment>
<name>A0AAV7BLD7_ENGPU</name>
<sequence length="109" mass="12141">MLDHKFPGTRPLPPPPYLNVNARKYMGMAWVLVMPLVITMQIGARCAALSLSYDAQHQETHRGLETWPYTEVVPQEQVPLFTIMLPCSLPTGPTNSLTYPLTSQNGSIC</sequence>
<dbReference type="AlphaFoldDB" id="A0AAV7BLD7"/>
<proteinExistence type="predicted"/>
<protein>
    <submittedName>
        <fullName evidence="2">Uncharacterized protein</fullName>
    </submittedName>
</protein>
<gene>
    <name evidence="2" type="ORF">GDO81_012350</name>
</gene>
<keyword evidence="1" id="KW-0812">Transmembrane</keyword>
<evidence type="ECO:0000313" key="3">
    <source>
        <dbReference type="Proteomes" id="UP000824782"/>
    </source>
</evidence>
<reference evidence="2" key="1">
    <citation type="thesis" date="2020" institute="ProQuest LLC" country="789 East Eisenhower Parkway, Ann Arbor, MI, USA">
        <title>Comparative Genomics and Chromosome Evolution.</title>
        <authorList>
            <person name="Mudd A.B."/>
        </authorList>
    </citation>
    <scope>NUCLEOTIDE SEQUENCE</scope>
    <source>
        <strain evidence="2">237g6f4</strain>
        <tissue evidence="2">Blood</tissue>
    </source>
</reference>
<accession>A0AAV7BLD7</accession>
<keyword evidence="1" id="KW-1133">Transmembrane helix</keyword>
<dbReference type="EMBL" id="WNYA01000005">
    <property type="protein sequence ID" value="KAG8573300.1"/>
    <property type="molecule type" value="Genomic_DNA"/>
</dbReference>